<protein>
    <recommendedName>
        <fullName evidence="3">Type II secretion system protein N</fullName>
    </recommendedName>
    <alternativeName>
        <fullName evidence="10">General secretion pathway protein N</fullName>
    </alternativeName>
</protein>
<proteinExistence type="inferred from homology"/>
<accession>A0A853G2T9</accession>
<organism evidence="12 13">
    <name type="scientific">Parapusillimonas granuli</name>
    <dbReference type="NCBI Taxonomy" id="380911"/>
    <lineage>
        <taxon>Bacteria</taxon>
        <taxon>Pseudomonadati</taxon>
        <taxon>Pseudomonadota</taxon>
        <taxon>Betaproteobacteria</taxon>
        <taxon>Burkholderiales</taxon>
        <taxon>Alcaligenaceae</taxon>
        <taxon>Parapusillimonas</taxon>
    </lineage>
</organism>
<keyword evidence="6" id="KW-0997">Cell inner membrane</keyword>
<dbReference type="Proteomes" id="UP000559809">
    <property type="component" value="Unassembled WGS sequence"/>
</dbReference>
<evidence type="ECO:0000256" key="3">
    <source>
        <dbReference type="ARBA" id="ARBA00021563"/>
    </source>
</evidence>
<dbReference type="PROSITE" id="PS51257">
    <property type="entry name" value="PROKAR_LIPOPROTEIN"/>
    <property type="match status" value="1"/>
</dbReference>
<evidence type="ECO:0000256" key="4">
    <source>
        <dbReference type="ARBA" id="ARBA00022448"/>
    </source>
</evidence>
<sequence length="249" mass="26093">MKKRPVLLAALLVLIACGAALAVLPARWIMAAVPASWPMAVVDASGTLWSGSATIALGPPGRRRSLPDALGWRWTLLGGPKLHIAHPWLGGPLILSAGWAEIGVSAQTLRLPATALGTLDARIAAVDPGGELSVRWPAVFIGRARPPGTALLDAQWRNAVSALTPIRPLGDYELSLKQGAGDRIDVALSTRNGPLMLAGAGALEGGRRFSFEGTAQADPAAKPEIHAALRDLLAALGPRRNNQTLLRFH</sequence>
<evidence type="ECO:0000256" key="9">
    <source>
        <dbReference type="ARBA" id="ARBA00023136"/>
    </source>
</evidence>
<dbReference type="GO" id="GO:0005886">
    <property type="term" value="C:plasma membrane"/>
    <property type="evidence" value="ECO:0007669"/>
    <property type="project" value="UniProtKB-SubCell"/>
</dbReference>
<keyword evidence="4" id="KW-0813">Transport</keyword>
<evidence type="ECO:0000256" key="6">
    <source>
        <dbReference type="ARBA" id="ARBA00022519"/>
    </source>
</evidence>
<evidence type="ECO:0000256" key="7">
    <source>
        <dbReference type="ARBA" id="ARBA00022692"/>
    </source>
</evidence>
<dbReference type="GO" id="GO:0015627">
    <property type="term" value="C:type II protein secretion system complex"/>
    <property type="evidence" value="ECO:0007669"/>
    <property type="project" value="InterPro"/>
</dbReference>
<dbReference type="GO" id="GO:0015628">
    <property type="term" value="P:protein secretion by the type II secretion system"/>
    <property type="evidence" value="ECO:0007669"/>
    <property type="project" value="InterPro"/>
</dbReference>
<name>A0A853G2T9_9BURK</name>
<feature type="signal peptide" evidence="11">
    <location>
        <begin position="1"/>
        <end position="22"/>
    </location>
</feature>
<evidence type="ECO:0000256" key="1">
    <source>
        <dbReference type="ARBA" id="ARBA00004533"/>
    </source>
</evidence>
<comment type="subcellular location">
    <subcellularLocation>
        <location evidence="1">Cell inner membrane</location>
    </subcellularLocation>
</comment>
<evidence type="ECO:0000256" key="2">
    <source>
        <dbReference type="ARBA" id="ARBA00007208"/>
    </source>
</evidence>
<dbReference type="InterPro" id="IPR022792">
    <property type="entry name" value="T2SS_protein-GspN"/>
</dbReference>
<dbReference type="AlphaFoldDB" id="A0A853G2T9"/>
<evidence type="ECO:0000256" key="5">
    <source>
        <dbReference type="ARBA" id="ARBA00022475"/>
    </source>
</evidence>
<keyword evidence="5" id="KW-1003">Cell membrane</keyword>
<reference evidence="12 13" key="1">
    <citation type="submission" date="2020-07" db="EMBL/GenBank/DDBJ databases">
        <title>Taxonomic revisions and descriptions of new bacterial species based on genomic comparisons in the high-G+C-content subgroup of the family Alcaligenaceae.</title>
        <authorList>
            <person name="Szabo A."/>
            <person name="Felfoldi T."/>
        </authorList>
    </citation>
    <scope>NUCLEOTIDE SEQUENCE [LARGE SCALE GENOMIC DNA]</scope>
    <source>
        <strain evidence="12 13">LMG 24012</strain>
    </source>
</reference>
<dbReference type="Pfam" id="PF01203">
    <property type="entry name" value="T2SSN"/>
    <property type="match status" value="1"/>
</dbReference>
<keyword evidence="8" id="KW-0653">Protein transport</keyword>
<keyword evidence="11" id="KW-0732">Signal</keyword>
<comment type="similarity">
    <text evidence="2">Belongs to the GSP N family.</text>
</comment>
<keyword evidence="9" id="KW-0472">Membrane</keyword>
<feature type="chain" id="PRO_5033043067" description="Type II secretion system protein N" evidence="11">
    <location>
        <begin position="23"/>
        <end position="249"/>
    </location>
</feature>
<evidence type="ECO:0000313" key="13">
    <source>
        <dbReference type="Proteomes" id="UP000559809"/>
    </source>
</evidence>
<dbReference type="EMBL" id="JACCEM010000007">
    <property type="protein sequence ID" value="NYT50619.1"/>
    <property type="molecule type" value="Genomic_DNA"/>
</dbReference>
<evidence type="ECO:0000256" key="10">
    <source>
        <dbReference type="ARBA" id="ARBA00030772"/>
    </source>
</evidence>
<dbReference type="RefSeq" id="WP_180156716.1">
    <property type="nucleotide sequence ID" value="NZ_JACCEM010000007.1"/>
</dbReference>
<comment type="caution">
    <text evidence="12">The sequence shown here is derived from an EMBL/GenBank/DDBJ whole genome shotgun (WGS) entry which is preliminary data.</text>
</comment>
<evidence type="ECO:0000256" key="8">
    <source>
        <dbReference type="ARBA" id="ARBA00022927"/>
    </source>
</evidence>
<evidence type="ECO:0000256" key="11">
    <source>
        <dbReference type="SAM" id="SignalP"/>
    </source>
</evidence>
<evidence type="ECO:0000313" key="12">
    <source>
        <dbReference type="EMBL" id="NYT50619.1"/>
    </source>
</evidence>
<keyword evidence="13" id="KW-1185">Reference proteome</keyword>
<keyword evidence="7" id="KW-0812">Transmembrane</keyword>
<gene>
    <name evidence="12" type="primary">gspN</name>
    <name evidence="12" type="ORF">H0A72_14960</name>
</gene>